<dbReference type="Pfam" id="PF01520">
    <property type="entry name" value="Amidase_3"/>
    <property type="match status" value="1"/>
</dbReference>
<gene>
    <name evidence="3" type="ORF">HMPREF9432_01948</name>
</gene>
<name>A0ABN0DMV0_9FIRM</name>
<accession>A0ABN0DMV0</accession>
<dbReference type="CDD" id="cd02696">
    <property type="entry name" value="MurNAc-LAA"/>
    <property type="match status" value="1"/>
</dbReference>
<evidence type="ECO:0000313" key="3">
    <source>
        <dbReference type="EMBL" id="EHG23368.1"/>
    </source>
</evidence>
<organism evidence="3 4">
    <name type="scientific">Selenomonas noxia F0398</name>
    <dbReference type="NCBI Taxonomy" id="702437"/>
    <lineage>
        <taxon>Bacteria</taxon>
        <taxon>Bacillati</taxon>
        <taxon>Bacillota</taxon>
        <taxon>Negativicutes</taxon>
        <taxon>Selenomonadales</taxon>
        <taxon>Selenomonadaceae</taxon>
        <taxon>Selenomonas</taxon>
    </lineage>
</organism>
<dbReference type="EMBL" id="ADGH01000019">
    <property type="protein sequence ID" value="EHG23368.1"/>
    <property type="molecule type" value="Genomic_DNA"/>
</dbReference>
<dbReference type="InterPro" id="IPR002508">
    <property type="entry name" value="MurNAc-LAA_cat"/>
</dbReference>
<dbReference type="Gene3D" id="3.40.630.40">
    <property type="entry name" value="Zn-dependent exopeptidases"/>
    <property type="match status" value="1"/>
</dbReference>
<dbReference type="PANTHER" id="PTHR30404:SF0">
    <property type="entry name" value="N-ACETYLMURAMOYL-L-ALANINE AMIDASE AMIC"/>
    <property type="match status" value="1"/>
</dbReference>
<dbReference type="InterPro" id="IPR050695">
    <property type="entry name" value="N-acetylmuramoyl_amidase_3"/>
</dbReference>
<dbReference type="PANTHER" id="PTHR30404">
    <property type="entry name" value="N-ACETYLMURAMOYL-L-ALANINE AMIDASE"/>
    <property type="match status" value="1"/>
</dbReference>
<evidence type="ECO:0000259" key="2">
    <source>
        <dbReference type="SMART" id="SM00646"/>
    </source>
</evidence>
<dbReference type="SUPFAM" id="SSF53187">
    <property type="entry name" value="Zn-dependent exopeptidases"/>
    <property type="match status" value="1"/>
</dbReference>
<protein>
    <recommendedName>
        <fullName evidence="2">MurNAc-LAA domain-containing protein</fullName>
    </recommendedName>
</protein>
<comment type="caution">
    <text evidence="3">The sequence shown here is derived from an EMBL/GenBank/DDBJ whole genome shotgun (WGS) entry which is preliminary data.</text>
</comment>
<dbReference type="SMART" id="SM00646">
    <property type="entry name" value="Ami_3"/>
    <property type="match status" value="1"/>
</dbReference>
<dbReference type="Proteomes" id="UP000003175">
    <property type="component" value="Unassembled WGS sequence"/>
</dbReference>
<sequence>MTVQNGSHQWMKTLLAAAAVFVCFCILFVHTSEAKGKLHRLTHIESTATEVDGRAALRVEIAVKGAGLVYSLSPQAHEDNQLLIELEDVTFDKNFPREVAFDGKTAEKLTVIPRENRRAALRIDAGQSLARADAYRIYTIPEDTQAKTPERLVIELFSDGGNVFGSAAVQGHAVVIDPGHGGSDTGAIGFSGVCEKDVALAVALRTEKLLRAAGAQVIMTRTEDTDVSYAGDSAVHELQARVDVGRNHPEAELFLSIHCNSFTNPDAHGVETYYYPKTDADERFATLLNEELAAAGGLYNRGVKYANFYVMRHSPMPASLVELGFLSNPQEEALLGGAEYQETMAQAIFRAIVRYFE</sequence>
<proteinExistence type="predicted"/>
<keyword evidence="4" id="KW-1185">Reference proteome</keyword>
<evidence type="ECO:0000256" key="1">
    <source>
        <dbReference type="ARBA" id="ARBA00022801"/>
    </source>
</evidence>
<evidence type="ECO:0000313" key="4">
    <source>
        <dbReference type="Proteomes" id="UP000003175"/>
    </source>
</evidence>
<feature type="domain" description="MurNAc-LAA" evidence="2">
    <location>
        <begin position="242"/>
        <end position="353"/>
    </location>
</feature>
<reference evidence="3 4" key="1">
    <citation type="submission" date="2011-08" db="EMBL/GenBank/DDBJ databases">
        <title>The Genome Sequence of Selenomonas noxia F0398.</title>
        <authorList>
            <consortium name="The Broad Institute Genome Sequencing Platform"/>
            <person name="Earl A."/>
            <person name="Ward D."/>
            <person name="Feldgarden M."/>
            <person name="Gevers D."/>
            <person name="Izard J."/>
            <person name="Ganesan A."/>
            <person name="Blanton J.M."/>
            <person name="Baranova O.V."/>
            <person name="Tanner A.C."/>
            <person name="Dewhirst F.E."/>
            <person name="Young S.K."/>
            <person name="Zeng Q."/>
            <person name="Gargeya S."/>
            <person name="Fitzgerald M."/>
            <person name="Haas B."/>
            <person name="Abouelleil A."/>
            <person name="Alvarado L."/>
            <person name="Arachchi H.M."/>
            <person name="Berlin A."/>
            <person name="Brown A."/>
            <person name="Chapman S.B."/>
            <person name="Chen Z."/>
            <person name="Dunbar C."/>
            <person name="Freedman E."/>
            <person name="Gearin G."/>
            <person name="Gellesch M."/>
            <person name="Goldberg J."/>
            <person name="Griggs A."/>
            <person name="Gujja S."/>
            <person name="Heiman D."/>
            <person name="Howarth C."/>
            <person name="Larson L."/>
            <person name="Lui A."/>
            <person name="MacDonald P.J.P."/>
            <person name="Montmayeur A."/>
            <person name="Murphy C."/>
            <person name="Neiman D."/>
            <person name="Pearson M."/>
            <person name="Priest M."/>
            <person name="Roberts A."/>
            <person name="Saif S."/>
            <person name="Shea T."/>
            <person name="Shenoy N."/>
            <person name="Sisk P."/>
            <person name="Stolte C."/>
            <person name="Sykes S."/>
            <person name="Wortman J."/>
            <person name="Nusbaum C."/>
            <person name="Birren B."/>
        </authorList>
    </citation>
    <scope>NUCLEOTIDE SEQUENCE [LARGE SCALE GENOMIC DNA]</scope>
    <source>
        <strain evidence="3 4">F0398</strain>
    </source>
</reference>
<keyword evidence="1" id="KW-0378">Hydrolase</keyword>